<reference evidence="3 4" key="1">
    <citation type="submission" date="2020-08" db="EMBL/GenBank/DDBJ databases">
        <authorList>
            <person name="Xu S."/>
            <person name="Li A."/>
        </authorList>
    </citation>
    <scope>NUCLEOTIDE SEQUENCE [LARGE SCALE GENOMIC DNA]</scope>
    <source>
        <strain evidence="3 4">119BY6-57</strain>
    </source>
</reference>
<feature type="compositionally biased region" description="Pro residues" evidence="1">
    <location>
        <begin position="38"/>
        <end position="48"/>
    </location>
</feature>
<evidence type="ECO:0008006" key="5">
    <source>
        <dbReference type="Google" id="ProtNLM"/>
    </source>
</evidence>
<gene>
    <name evidence="3" type="ORF">H4F98_05540</name>
</gene>
<name>A0A7W3TL87_9GAMM</name>
<proteinExistence type="predicted"/>
<dbReference type="Proteomes" id="UP000523196">
    <property type="component" value="Unassembled WGS sequence"/>
</dbReference>
<dbReference type="PROSITE" id="PS51257">
    <property type="entry name" value="PROKAR_LIPOPROTEIN"/>
    <property type="match status" value="1"/>
</dbReference>
<sequence>MKKMPIKSRRPILPILLLATLAACQSGESPDATVSSPSPTPASAPAPLPDAGTSNMDATVMQMVQLGGTMQAAAEACQQVDGAELAAAKAQQKQHFVSRGGSESAFESAFTGAYEKAREKLATASAPEREQACRELSDMSNAATAGQG</sequence>
<evidence type="ECO:0000313" key="4">
    <source>
        <dbReference type="Proteomes" id="UP000523196"/>
    </source>
</evidence>
<accession>A0A7W3TL87</accession>
<keyword evidence="4" id="KW-1185">Reference proteome</keyword>
<evidence type="ECO:0000256" key="1">
    <source>
        <dbReference type="SAM" id="MobiDB-lite"/>
    </source>
</evidence>
<feature type="region of interest" description="Disordered" evidence="1">
    <location>
        <begin position="27"/>
        <end position="55"/>
    </location>
</feature>
<protein>
    <recommendedName>
        <fullName evidence="5">DUF4398 domain-containing protein</fullName>
    </recommendedName>
</protein>
<organism evidence="3 4">
    <name type="scientific">Marilutibacter spongiae</name>
    <dbReference type="NCBI Taxonomy" id="2025720"/>
    <lineage>
        <taxon>Bacteria</taxon>
        <taxon>Pseudomonadati</taxon>
        <taxon>Pseudomonadota</taxon>
        <taxon>Gammaproteobacteria</taxon>
        <taxon>Lysobacterales</taxon>
        <taxon>Lysobacteraceae</taxon>
        <taxon>Marilutibacter</taxon>
    </lineage>
</organism>
<dbReference type="AlphaFoldDB" id="A0A7W3TL87"/>
<dbReference type="RefSeq" id="WP_182685663.1">
    <property type="nucleotide sequence ID" value="NZ_JACHTF010000004.1"/>
</dbReference>
<feature type="chain" id="PRO_5030656903" description="DUF4398 domain-containing protein" evidence="2">
    <location>
        <begin position="27"/>
        <end position="148"/>
    </location>
</feature>
<dbReference type="EMBL" id="JACHTF010000004">
    <property type="protein sequence ID" value="MBB1060034.1"/>
    <property type="molecule type" value="Genomic_DNA"/>
</dbReference>
<keyword evidence="2" id="KW-0732">Signal</keyword>
<evidence type="ECO:0000256" key="2">
    <source>
        <dbReference type="SAM" id="SignalP"/>
    </source>
</evidence>
<comment type="caution">
    <text evidence="3">The sequence shown here is derived from an EMBL/GenBank/DDBJ whole genome shotgun (WGS) entry which is preliminary data.</text>
</comment>
<feature type="signal peptide" evidence="2">
    <location>
        <begin position="1"/>
        <end position="26"/>
    </location>
</feature>
<evidence type="ECO:0000313" key="3">
    <source>
        <dbReference type="EMBL" id="MBB1060034.1"/>
    </source>
</evidence>
<feature type="compositionally biased region" description="Low complexity" evidence="1">
    <location>
        <begin position="27"/>
        <end position="37"/>
    </location>
</feature>